<sequence>MSIAIGGSTSSRLPPIEASNSLFSADVHQFTPTSRGVKSSHKPLDIDREEIRLLVLPCAGSTSQTYEFIHVSLLAKVKYEALSYAWGDLPATKTITIDQTDYYIRDNLFAALEALRLRSRRRHVWVDAVCINQEDFDERNGQVALMSQIYAKADEVIVWLGKAGRDYWGAMVLLDSLGSSEVSAKELSRSISEHAAVAHVKFWTELSLLCHRPYWQRLWIIQEVVLASKIKTHCSSLIFDWERLDCLFQRMNIIQETAASLYVGTSLAGGGDKGYFSLLRTLEAVRNSVPSRLSKRRQEIRDRVPLLDLFLTHSEALCTDQRDRFFGLYSLAKDCCTKATPADYRKSFFETISMVTMHHFKRHVDKIDVLQRYEHFRQTLARTMPESINVLQGFLNNNPDALEGQEVMKAIGNVRGSIVYLSPPLKDLCLEDYLQDLDFRDLNATQRLEDQLRYFIHQRGTRGYFDNDRLHNPDNICNYGSREKCSFSAFYLNDQAPLEDESIVHRASNISGSLRKSLPPGKRDRIVAQLMFSFNQTIHEAKWKVENSGSPTSCRLFLEENGMIGYVSTNAQIDDLIVQFRGTSTAVVMRKDGSQGNIVGRVCDLLDRRLRHGKTRPFACQDQDLDEHEFDVSPQLICLRMKLSALRILANGNLK</sequence>
<dbReference type="InterPro" id="IPR052895">
    <property type="entry name" value="HetReg/Transcr_Mod"/>
</dbReference>
<keyword evidence="3" id="KW-1185">Reference proteome</keyword>
<dbReference type="EMBL" id="QKRW01000008">
    <property type="protein sequence ID" value="RAL65898.1"/>
    <property type="molecule type" value="Genomic_DNA"/>
</dbReference>
<dbReference type="PANTHER" id="PTHR24148">
    <property type="entry name" value="ANKYRIN REPEAT DOMAIN-CONTAINING PROTEIN 39 HOMOLOG-RELATED"/>
    <property type="match status" value="1"/>
</dbReference>
<dbReference type="InterPro" id="IPR010730">
    <property type="entry name" value="HET"/>
</dbReference>
<proteinExistence type="predicted"/>
<dbReference type="Pfam" id="PF06985">
    <property type="entry name" value="HET"/>
    <property type="match status" value="1"/>
</dbReference>
<evidence type="ECO:0000313" key="3">
    <source>
        <dbReference type="Proteomes" id="UP000249056"/>
    </source>
</evidence>
<dbReference type="AlphaFoldDB" id="A0A395J1B0"/>
<organism evidence="2 3">
    <name type="scientific">Monilinia fructigena</name>
    <dbReference type="NCBI Taxonomy" id="38457"/>
    <lineage>
        <taxon>Eukaryota</taxon>
        <taxon>Fungi</taxon>
        <taxon>Dikarya</taxon>
        <taxon>Ascomycota</taxon>
        <taxon>Pezizomycotina</taxon>
        <taxon>Leotiomycetes</taxon>
        <taxon>Helotiales</taxon>
        <taxon>Sclerotiniaceae</taxon>
        <taxon>Monilinia</taxon>
    </lineage>
</organism>
<dbReference type="Proteomes" id="UP000249056">
    <property type="component" value="Unassembled WGS sequence"/>
</dbReference>
<name>A0A395J1B0_9HELO</name>
<dbReference type="OrthoDB" id="3553147at2759"/>
<protein>
    <recommendedName>
        <fullName evidence="1">Heterokaryon incompatibility domain-containing protein</fullName>
    </recommendedName>
</protein>
<evidence type="ECO:0000259" key="1">
    <source>
        <dbReference type="Pfam" id="PF06985"/>
    </source>
</evidence>
<accession>A0A395J1B0</accession>
<gene>
    <name evidence="2" type="ORF">DID88_005560</name>
</gene>
<feature type="domain" description="Heterokaryon incompatibility" evidence="1">
    <location>
        <begin position="79"/>
        <end position="223"/>
    </location>
</feature>
<reference evidence="2 3" key="1">
    <citation type="submission" date="2018-06" db="EMBL/GenBank/DDBJ databases">
        <title>Genome Sequence of the Brown Rot Fungal Pathogen Monilinia fructigena.</title>
        <authorList>
            <person name="Landi L."/>
            <person name="De Miccolis Angelini R.M."/>
            <person name="Pollastro S."/>
            <person name="Abate D."/>
            <person name="Faretra F."/>
            <person name="Romanazzi G."/>
        </authorList>
    </citation>
    <scope>NUCLEOTIDE SEQUENCE [LARGE SCALE GENOMIC DNA]</scope>
    <source>
        <strain evidence="2 3">Mfrg269</strain>
    </source>
</reference>
<comment type="caution">
    <text evidence="2">The sequence shown here is derived from an EMBL/GenBank/DDBJ whole genome shotgun (WGS) entry which is preliminary data.</text>
</comment>
<evidence type="ECO:0000313" key="2">
    <source>
        <dbReference type="EMBL" id="RAL65898.1"/>
    </source>
</evidence>
<dbReference type="PANTHER" id="PTHR24148:SF73">
    <property type="entry name" value="HET DOMAIN PROTEIN (AFU_ORTHOLOGUE AFUA_8G01020)"/>
    <property type="match status" value="1"/>
</dbReference>